<accession>A0AAD4UP61</accession>
<gene>
    <name evidence="5" type="ORF">L3X38_000127</name>
</gene>
<keyword evidence="6" id="KW-1185">Reference proteome</keyword>
<evidence type="ECO:0000256" key="2">
    <source>
        <dbReference type="ARBA" id="ARBA00024341"/>
    </source>
</evidence>
<protein>
    <recommendedName>
        <fullName evidence="4">DUF4005 domain-containing protein</fullName>
    </recommendedName>
</protein>
<sequence length="431" mass="49847">MKSTHKRWRWLKQKKQSPRELGKGSLETTENLSATVDKRSFLRDLFAAHLKFKKHLQKRISYKKEAGKKEEKQSTHQSKTQHQEKAKSSLEFRNSDLENKSSRTRHLVTNLVQQKPRQAEFEFSQTWRPQKTQDESYSSRTTLVVRSLAHQTIENSHFCPFQAGGVAVLPIQKASQSFQNLRDTIIRMDSNTQRMWDGSLISKEEAEALFLSKKEATLKRERIREYSYTHRKSAESERNKVNGRWRYWLDQWVDTQLSKSKELEDLDTVLDLNAKRKEEFGGKQLRLRNFQRQKIQIEGMDSPVFVPRRSSYHRKQCSLGDENSFTSSPVVPTYMAATKSAKAKARSLSSPKLRAGSLDTYSESYSPCKNNISLISSITSEVPISSTGKILGECSSIQQRSPSMKGLPSPLRLKQTAKDRSFDWDRQTAFR</sequence>
<feature type="region of interest" description="Disordered" evidence="3">
    <location>
        <begin position="64"/>
        <end position="102"/>
    </location>
</feature>
<comment type="caution">
    <text evidence="5">The sequence shown here is derived from an EMBL/GenBank/DDBJ whole genome shotgun (WGS) entry which is preliminary data.</text>
</comment>
<name>A0AAD4UP61_PRUDU</name>
<evidence type="ECO:0000313" key="5">
    <source>
        <dbReference type="EMBL" id="KAI5311205.1"/>
    </source>
</evidence>
<evidence type="ECO:0000256" key="1">
    <source>
        <dbReference type="ARBA" id="ARBA00022860"/>
    </source>
</evidence>
<dbReference type="Proteomes" id="UP001054821">
    <property type="component" value="Unassembled WGS sequence"/>
</dbReference>
<dbReference type="Pfam" id="PF13178">
    <property type="entry name" value="DUF4005"/>
    <property type="match status" value="1"/>
</dbReference>
<dbReference type="AlphaFoldDB" id="A0AAD4UP61"/>
<feature type="compositionally biased region" description="Basic residues" evidence="3">
    <location>
        <begin position="1"/>
        <end position="16"/>
    </location>
</feature>
<comment type="similarity">
    <text evidence="2">Belongs to the IQD family.</text>
</comment>
<reference evidence="5 6" key="1">
    <citation type="journal article" date="2022" name="G3 (Bethesda)">
        <title>Whole-genome sequence and methylome profiling of the almond [Prunus dulcis (Mill.) D.A. Webb] cultivar 'Nonpareil'.</title>
        <authorList>
            <person name="D'Amico-Willman K.M."/>
            <person name="Ouma W.Z."/>
            <person name="Meulia T."/>
            <person name="Sideli G.M."/>
            <person name="Gradziel T.M."/>
            <person name="Fresnedo-Ramirez J."/>
        </authorList>
    </citation>
    <scope>NUCLEOTIDE SEQUENCE [LARGE SCALE GENOMIC DNA]</scope>
    <source>
        <strain evidence="5">Clone GOH B32 T37-40</strain>
    </source>
</reference>
<feature type="compositionally biased region" description="Basic and acidic residues" evidence="3">
    <location>
        <begin position="64"/>
        <end position="74"/>
    </location>
</feature>
<dbReference type="GO" id="GO:0005516">
    <property type="term" value="F:calmodulin binding"/>
    <property type="evidence" value="ECO:0007669"/>
    <property type="project" value="UniProtKB-KW"/>
</dbReference>
<evidence type="ECO:0000313" key="6">
    <source>
        <dbReference type="Proteomes" id="UP001054821"/>
    </source>
</evidence>
<proteinExistence type="inferred from homology"/>
<dbReference type="PANTHER" id="PTHR32295:SF41">
    <property type="entry name" value="PROTEIN IQ-DOMAIN 11"/>
    <property type="match status" value="1"/>
</dbReference>
<dbReference type="EMBL" id="JAJFAZ020000071">
    <property type="protein sequence ID" value="KAI5311205.1"/>
    <property type="molecule type" value="Genomic_DNA"/>
</dbReference>
<feature type="compositionally biased region" description="Basic and acidic residues" evidence="3">
    <location>
        <begin position="81"/>
        <end position="101"/>
    </location>
</feature>
<dbReference type="InterPro" id="IPR025064">
    <property type="entry name" value="DUF4005"/>
</dbReference>
<evidence type="ECO:0000256" key="3">
    <source>
        <dbReference type="SAM" id="MobiDB-lite"/>
    </source>
</evidence>
<keyword evidence="1" id="KW-0112">Calmodulin-binding</keyword>
<feature type="region of interest" description="Disordered" evidence="3">
    <location>
        <begin position="398"/>
        <end position="419"/>
    </location>
</feature>
<feature type="domain" description="DUF4005" evidence="4">
    <location>
        <begin position="313"/>
        <end position="382"/>
    </location>
</feature>
<feature type="region of interest" description="Disordered" evidence="3">
    <location>
        <begin position="1"/>
        <end position="33"/>
    </location>
</feature>
<evidence type="ECO:0000259" key="4">
    <source>
        <dbReference type="Pfam" id="PF13178"/>
    </source>
</evidence>
<dbReference type="PANTHER" id="PTHR32295">
    <property type="entry name" value="IQ-DOMAIN 5-RELATED"/>
    <property type="match status" value="1"/>
</dbReference>
<organism evidence="5 6">
    <name type="scientific">Prunus dulcis</name>
    <name type="common">Almond</name>
    <name type="synonym">Amygdalus dulcis</name>
    <dbReference type="NCBI Taxonomy" id="3755"/>
    <lineage>
        <taxon>Eukaryota</taxon>
        <taxon>Viridiplantae</taxon>
        <taxon>Streptophyta</taxon>
        <taxon>Embryophyta</taxon>
        <taxon>Tracheophyta</taxon>
        <taxon>Spermatophyta</taxon>
        <taxon>Magnoliopsida</taxon>
        <taxon>eudicotyledons</taxon>
        <taxon>Gunneridae</taxon>
        <taxon>Pentapetalae</taxon>
        <taxon>rosids</taxon>
        <taxon>fabids</taxon>
        <taxon>Rosales</taxon>
        <taxon>Rosaceae</taxon>
        <taxon>Amygdaloideae</taxon>
        <taxon>Amygdaleae</taxon>
        <taxon>Prunus</taxon>
    </lineage>
</organism>